<dbReference type="eggNOG" id="COG4974">
    <property type="taxonomic scope" value="Bacteria"/>
</dbReference>
<dbReference type="InterPro" id="IPR002104">
    <property type="entry name" value="Integrase_catalytic"/>
</dbReference>
<dbReference type="GO" id="GO:0015074">
    <property type="term" value="P:DNA integration"/>
    <property type="evidence" value="ECO:0007669"/>
    <property type="project" value="UniProtKB-KW"/>
</dbReference>
<reference evidence="9 10" key="1">
    <citation type="journal article" date="2007" name="J. Bacteriol.">
        <title>Whole-genome analysis of the methyl tert-butyl ether-degrading beta-proteobacterium Methylibium petroleiphilum PM1.</title>
        <authorList>
            <person name="Kane S.R."/>
            <person name="Chakicherla A.Y."/>
            <person name="Chain P.S.G."/>
            <person name="Schmidt R."/>
            <person name="Shin M.W."/>
            <person name="Legler T.C."/>
            <person name="Scow K.M."/>
            <person name="Larimer F.W."/>
            <person name="Lucas S.M."/>
            <person name="Richardson P.M."/>
            <person name="Hristova K.R."/>
        </authorList>
    </citation>
    <scope>NUCLEOTIDE SEQUENCE [LARGE SCALE GENOMIC DNA]</scope>
    <source>
        <strain evidence="10">ATCC BAA-1232 / LMG 22953 / PM1</strain>
        <plasmid evidence="9 10">RPME01</plasmid>
    </source>
</reference>
<dbReference type="InterPro" id="IPR013762">
    <property type="entry name" value="Integrase-like_cat_sf"/>
</dbReference>
<evidence type="ECO:0000256" key="6">
    <source>
        <dbReference type="SAM" id="MobiDB-lite"/>
    </source>
</evidence>
<feature type="domain" description="Tyr recombinase" evidence="7">
    <location>
        <begin position="166"/>
        <end position="380"/>
    </location>
</feature>
<proteinExistence type="inferred from homology"/>
<accession>A2SNP1</accession>
<feature type="compositionally biased region" description="Low complexity" evidence="6">
    <location>
        <begin position="1"/>
        <end position="11"/>
    </location>
</feature>
<keyword evidence="10" id="KW-1185">Reference proteome</keyword>
<dbReference type="RefSeq" id="WP_011831768.1">
    <property type="nucleotide sequence ID" value="NC_008826.1"/>
</dbReference>
<feature type="domain" description="Core-binding (CB)" evidence="8">
    <location>
        <begin position="38"/>
        <end position="138"/>
    </location>
</feature>
<dbReference type="CDD" id="cd00397">
    <property type="entry name" value="DNA_BRE_C"/>
    <property type="match status" value="1"/>
</dbReference>
<evidence type="ECO:0000259" key="8">
    <source>
        <dbReference type="PROSITE" id="PS51900"/>
    </source>
</evidence>
<dbReference type="AlphaFoldDB" id="A2SNP1"/>
<dbReference type="InterPro" id="IPR044068">
    <property type="entry name" value="CB"/>
</dbReference>
<dbReference type="SUPFAM" id="SSF56349">
    <property type="entry name" value="DNA breaking-rejoining enzymes"/>
    <property type="match status" value="1"/>
</dbReference>
<keyword evidence="3 5" id="KW-0238">DNA-binding</keyword>
<dbReference type="InterPro" id="IPR011010">
    <property type="entry name" value="DNA_brk_join_enz"/>
</dbReference>
<evidence type="ECO:0000256" key="1">
    <source>
        <dbReference type="ARBA" id="ARBA00008857"/>
    </source>
</evidence>
<dbReference type="PROSITE" id="PS51900">
    <property type="entry name" value="CB"/>
    <property type="match status" value="1"/>
</dbReference>
<keyword evidence="4" id="KW-0233">DNA recombination</keyword>
<dbReference type="KEGG" id="mpt:Mpe_B0405"/>
<dbReference type="HOGENOM" id="CLU_068392_0_0_4"/>
<dbReference type="GO" id="GO:0006310">
    <property type="term" value="P:DNA recombination"/>
    <property type="evidence" value="ECO:0007669"/>
    <property type="project" value="UniProtKB-KW"/>
</dbReference>
<dbReference type="PANTHER" id="PTHR30349:SF41">
    <property type="entry name" value="INTEGRASE_RECOMBINASE PROTEIN MJ0367-RELATED"/>
    <property type="match status" value="1"/>
</dbReference>
<dbReference type="Gene3D" id="1.10.443.10">
    <property type="entry name" value="Intergrase catalytic core"/>
    <property type="match status" value="1"/>
</dbReference>
<dbReference type="PANTHER" id="PTHR30349">
    <property type="entry name" value="PHAGE INTEGRASE-RELATED"/>
    <property type="match status" value="1"/>
</dbReference>
<protein>
    <submittedName>
        <fullName evidence="9">Uncharacterized protein</fullName>
    </submittedName>
</protein>
<keyword evidence="2" id="KW-0229">DNA integration</keyword>
<geneLocation type="plasmid" evidence="9 10">
    <name>RPME01</name>
</geneLocation>
<evidence type="ECO:0000256" key="2">
    <source>
        <dbReference type="ARBA" id="ARBA00022908"/>
    </source>
</evidence>
<keyword evidence="9" id="KW-0614">Plasmid</keyword>
<evidence type="ECO:0000256" key="5">
    <source>
        <dbReference type="PROSITE-ProRule" id="PRU01248"/>
    </source>
</evidence>
<name>A2SNP1_METPP</name>
<dbReference type="InterPro" id="IPR050090">
    <property type="entry name" value="Tyrosine_recombinase_XerCD"/>
</dbReference>
<evidence type="ECO:0000313" key="10">
    <source>
        <dbReference type="Proteomes" id="UP000000366"/>
    </source>
</evidence>
<gene>
    <name evidence="9" type="ordered locus">Mpe_B0405</name>
</gene>
<evidence type="ECO:0000313" key="9">
    <source>
        <dbReference type="EMBL" id="ABM97180.1"/>
    </source>
</evidence>
<dbReference type="Proteomes" id="UP000000366">
    <property type="component" value="Plasmid RPME01"/>
</dbReference>
<evidence type="ECO:0000256" key="3">
    <source>
        <dbReference type="ARBA" id="ARBA00023125"/>
    </source>
</evidence>
<organism evidence="9 10">
    <name type="scientific">Methylibium petroleiphilum (strain ATCC BAA-1232 / LMG 22953 / PM1)</name>
    <dbReference type="NCBI Taxonomy" id="420662"/>
    <lineage>
        <taxon>Bacteria</taxon>
        <taxon>Pseudomonadati</taxon>
        <taxon>Pseudomonadota</taxon>
        <taxon>Betaproteobacteria</taxon>
        <taxon>Burkholderiales</taxon>
        <taxon>Sphaerotilaceae</taxon>
        <taxon>Methylibium</taxon>
    </lineage>
</organism>
<evidence type="ECO:0000256" key="4">
    <source>
        <dbReference type="ARBA" id="ARBA00023172"/>
    </source>
</evidence>
<dbReference type="PROSITE" id="PS51898">
    <property type="entry name" value="TYR_RECOMBINASE"/>
    <property type="match status" value="1"/>
</dbReference>
<evidence type="ECO:0000259" key="7">
    <source>
        <dbReference type="PROSITE" id="PS51898"/>
    </source>
</evidence>
<feature type="region of interest" description="Disordered" evidence="6">
    <location>
        <begin position="1"/>
        <end position="26"/>
    </location>
</feature>
<comment type="similarity">
    <text evidence="1">Belongs to the 'phage' integrase family.</text>
</comment>
<sequence length="380" mass="42709">MSTSSSRQQQQGGDEVDGSVPPRPGQADLAEQRSLWLLHPRDAALQWLKTRPGRALRSHSLDQYAAMLAAAPAWWSSPRDGAGRTGRSTATLLNADAIDINDFLASRGRRKEDETLKASLNTHRRYLVLLDSLFDHLVEIGLRRDNPAKDLLKNPDLANPARGTPMFLPAWRAEEYIAAVRAEPVETWRQRRDRALRLIFLATGITLEEARSLRAIDVYFGRPDAPAGDRSDAPRLSIAAHGSVAARSVPMPSWFVDDLRAWLKDRDDLVIDRQGGADEVERQRARFQAQPVFFSTQQDDGDLRPLTDVEIYEIVTVTLRAVGHNVARMGPHTLRNTFAIRQMDHGVKDETIRRWMGLRTNFTLDSLRKQVPLAAGETVY</sequence>
<dbReference type="GO" id="GO:0003677">
    <property type="term" value="F:DNA binding"/>
    <property type="evidence" value="ECO:0007669"/>
    <property type="project" value="UniProtKB-UniRule"/>
</dbReference>
<dbReference type="EMBL" id="CP000556">
    <property type="protein sequence ID" value="ABM97180.1"/>
    <property type="molecule type" value="Genomic_DNA"/>
</dbReference>